<evidence type="ECO:0000313" key="1">
    <source>
        <dbReference type="EMBL" id="CAB4131772.1"/>
    </source>
</evidence>
<reference evidence="1" key="1">
    <citation type="submission" date="2020-04" db="EMBL/GenBank/DDBJ databases">
        <authorList>
            <person name="Chiriac C."/>
            <person name="Salcher M."/>
            <person name="Ghai R."/>
            <person name="Kavagutti S V."/>
        </authorList>
    </citation>
    <scope>NUCLEOTIDE SEQUENCE</scope>
</reference>
<organism evidence="1">
    <name type="scientific">uncultured Caudovirales phage</name>
    <dbReference type="NCBI Taxonomy" id="2100421"/>
    <lineage>
        <taxon>Viruses</taxon>
        <taxon>Duplodnaviria</taxon>
        <taxon>Heunggongvirae</taxon>
        <taxon>Uroviricota</taxon>
        <taxon>Caudoviricetes</taxon>
        <taxon>Peduoviridae</taxon>
        <taxon>Maltschvirus</taxon>
        <taxon>Maltschvirus maltsch</taxon>
    </lineage>
</organism>
<dbReference type="EMBL" id="LR796252">
    <property type="protein sequence ID" value="CAB4131772.1"/>
    <property type="molecule type" value="Genomic_DNA"/>
</dbReference>
<accession>A0A6J5LDX5</accession>
<proteinExistence type="predicted"/>
<dbReference type="InterPro" id="IPR044000">
    <property type="entry name" value="Phage_tube_2"/>
</dbReference>
<gene>
    <name evidence="1" type="ORF">UFOVP131_43</name>
</gene>
<dbReference type="Pfam" id="PF18906">
    <property type="entry name" value="Phage_tube_2"/>
    <property type="match status" value="1"/>
</dbReference>
<protein>
    <submittedName>
        <fullName evidence="1">Uncharacterized protein</fullName>
    </submittedName>
</protein>
<sequence>MAGIATGVFKKLFLKRQVSLGAIAAAGAAGSARSMRRVTSTLDLTKATFQSAEIIESQQRRDMRHGVKATGGSLTGELSVGTYQQIFESVLRQGVQAGGQAGPLNNVVTAATGERTGTLTRGAGSWLADGFKIGDVVNVNGYTAPGDVNNNRLVMVVGLTAQVMTVLTLNASAVVAKAAGDPLTVTMVGKKTYIPASGHTRDYYTVEHWFGDIGESELFRDTVFTGFTVGLPPTGMATVEFPMMGLNMITAQAQYFNNPAPPSTGANLASVNGALIINGQLAGLVTGMTIVANGNYAYPSGDGIVGSNERPDILPGPLDVTGQMTVLFTSGYFRDLFINETEASAAMVMTADNSANPQFAAFVMSRIKYTGASKDDTNTGLTLTMPYTALENVSALAGAAQPNLQTTISIQDSAFV</sequence>
<name>A0A6J5LDX5_9CAUD</name>